<dbReference type="Pfam" id="PF08814">
    <property type="entry name" value="XisH"/>
    <property type="match status" value="1"/>
</dbReference>
<dbReference type="InterPro" id="IPR011335">
    <property type="entry name" value="Restrct_endonuc-II-like"/>
</dbReference>
<protein>
    <submittedName>
        <fullName evidence="1">Element excision factor XisH family protein</fullName>
    </submittedName>
</protein>
<evidence type="ECO:0000313" key="2">
    <source>
        <dbReference type="Proteomes" id="UP001301388"/>
    </source>
</evidence>
<reference evidence="1 2" key="1">
    <citation type="submission" date="2023-12" db="EMBL/GenBank/DDBJ databases">
        <title>Baltic Sea Cyanobacteria.</title>
        <authorList>
            <person name="Delbaje E."/>
            <person name="Fewer D.P."/>
            <person name="Shishido T.K."/>
        </authorList>
    </citation>
    <scope>NUCLEOTIDE SEQUENCE [LARGE SCALE GENOMIC DNA]</scope>
    <source>
        <strain evidence="1 2">UHCC 0370</strain>
    </source>
</reference>
<dbReference type="Gene3D" id="3.40.1350.10">
    <property type="match status" value="1"/>
</dbReference>
<comment type="caution">
    <text evidence="1">The sequence shown here is derived from an EMBL/GenBank/DDBJ whole genome shotgun (WGS) entry which is preliminary data.</text>
</comment>
<evidence type="ECO:0000313" key="1">
    <source>
        <dbReference type="EMBL" id="MEA5476510.1"/>
    </source>
</evidence>
<dbReference type="EMBL" id="JAYGIE010000006">
    <property type="protein sequence ID" value="MEA5476510.1"/>
    <property type="molecule type" value="Genomic_DNA"/>
</dbReference>
<sequence>MPAQDIYHEAVKNALIKDVWMITADPYLIRYKDVDLFADLAAEKPIAAERQGKKIVVEVSCWL</sequence>
<dbReference type="SUPFAM" id="SSF52980">
    <property type="entry name" value="Restriction endonuclease-like"/>
    <property type="match status" value="1"/>
</dbReference>
<gene>
    <name evidence="1" type="ORF">VB774_02655</name>
</gene>
<keyword evidence="2" id="KW-1185">Reference proteome</keyword>
<dbReference type="InterPro" id="IPR014919">
    <property type="entry name" value="XisH"/>
</dbReference>
<name>A0ABU5TE27_9CYAN</name>
<accession>A0ABU5TE27</accession>
<organism evidence="1 2">
    <name type="scientific">Pseudanabaena galeata UHCC 0370</name>
    <dbReference type="NCBI Taxonomy" id="3110310"/>
    <lineage>
        <taxon>Bacteria</taxon>
        <taxon>Bacillati</taxon>
        <taxon>Cyanobacteriota</taxon>
        <taxon>Cyanophyceae</taxon>
        <taxon>Pseudanabaenales</taxon>
        <taxon>Pseudanabaenaceae</taxon>
        <taxon>Pseudanabaena</taxon>
    </lineage>
</organism>
<dbReference type="InterPro" id="IPR011856">
    <property type="entry name" value="tRNA_endonuc-like_dom_sf"/>
</dbReference>
<proteinExistence type="predicted"/>
<dbReference type="Proteomes" id="UP001301388">
    <property type="component" value="Unassembled WGS sequence"/>
</dbReference>